<gene>
    <name evidence="3" type="ORF">Bca52824_014221</name>
</gene>
<dbReference type="InterPro" id="IPR025558">
    <property type="entry name" value="DUF4283"/>
</dbReference>
<dbReference type="Pfam" id="PF14111">
    <property type="entry name" value="DUF4283"/>
    <property type="match status" value="1"/>
</dbReference>
<proteinExistence type="predicted"/>
<dbReference type="InterPro" id="IPR040256">
    <property type="entry name" value="At4g02000-like"/>
</dbReference>
<feature type="domain" description="DUF4283" evidence="2">
    <location>
        <begin position="41"/>
        <end position="117"/>
    </location>
</feature>
<reference evidence="3 4" key="1">
    <citation type="submission" date="2020-02" db="EMBL/GenBank/DDBJ databases">
        <authorList>
            <person name="Ma Q."/>
            <person name="Huang Y."/>
            <person name="Song X."/>
            <person name="Pei D."/>
        </authorList>
    </citation>
    <scope>NUCLEOTIDE SEQUENCE [LARGE SCALE GENOMIC DNA]</scope>
    <source>
        <strain evidence="3">Sxm20200214</strain>
        <tissue evidence="3">Leaf</tissue>
    </source>
</reference>
<dbReference type="AlphaFoldDB" id="A0A8X8B478"/>
<keyword evidence="4" id="KW-1185">Reference proteome</keyword>
<evidence type="ECO:0000259" key="2">
    <source>
        <dbReference type="Pfam" id="PF14111"/>
    </source>
</evidence>
<evidence type="ECO:0000256" key="1">
    <source>
        <dbReference type="SAM" id="MobiDB-lite"/>
    </source>
</evidence>
<evidence type="ECO:0000313" key="3">
    <source>
        <dbReference type="EMBL" id="KAG2321008.1"/>
    </source>
</evidence>
<dbReference type="PANTHER" id="PTHR31286">
    <property type="entry name" value="GLYCINE-RICH CELL WALL STRUCTURAL PROTEIN 1.8-LIKE"/>
    <property type="match status" value="1"/>
</dbReference>
<protein>
    <recommendedName>
        <fullName evidence="2">DUF4283 domain-containing protein</fullName>
    </recommendedName>
</protein>
<feature type="compositionally biased region" description="Basic and acidic residues" evidence="1">
    <location>
        <begin position="514"/>
        <end position="526"/>
    </location>
</feature>
<dbReference type="PANTHER" id="PTHR31286:SF65">
    <property type="entry name" value="DUF4283 DOMAIN-CONTAINING PROTEIN"/>
    <property type="match status" value="1"/>
</dbReference>
<accession>A0A8X8B478</accession>
<feature type="compositionally biased region" description="Basic and acidic residues" evidence="1">
    <location>
        <begin position="463"/>
        <end position="475"/>
    </location>
</feature>
<name>A0A8X8B478_BRACI</name>
<feature type="compositionally biased region" description="Basic and acidic residues" evidence="1">
    <location>
        <begin position="226"/>
        <end position="245"/>
    </location>
</feature>
<comment type="caution">
    <text evidence="3">The sequence shown here is derived from an EMBL/GenBank/DDBJ whole genome shotgun (WGS) entry which is preliminary data.</text>
</comment>
<feature type="region of interest" description="Disordered" evidence="1">
    <location>
        <begin position="222"/>
        <end position="363"/>
    </location>
</feature>
<dbReference type="EMBL" id="JAAMPC010000003">
    <property type="protein sequence ID" value="KAG2321008.1"/>
    <property type="molecule type" value="Genomic_DNA"/>
</dbReference>
<dbReference type="OrthoDB" id="1737333at2759"/>
<sequence>MSQSQLIGSSGETKNGEGARKRLKISVPHFNNSALIKGYSKTLIGRRMNPEEQNIKYLLVTLPKIWNLEDKVVGTDLGLGRFQFDFDDEADIESVLKMQPFHFDYWMLSLVRWQPRTNKNYPFEITFWIKVLGVPLQFWEEPTFRSIGDAIGETKEVDLDNGRIQVVLDGFKEMIFETAVDFTGGEYYEGQEFPVSLRYEKLFGYCKTCFSLCHKMEKCPLTTTSSERKMEPRNVMEGRHDDRARSYKGVLINENGGQQDRKKESREYNGKGKGKMLEEVDPKWTRKAEKDQKRHRSSRSEHRGEEEGSRHRSNKREGHWNHHQESRIRATGGQREERDSRVETRKEVTEAGEIRETKTKEAEPSNTFMAELLETQDEVHKVLLNSIVEGQELTLSLGGLEEGALVGNDSMVDHTKSVIVNHGTKENMEDDLQSLTDDEAEEDVRMLDAMNVVLVEGNELEEGEGKEQVTGEVNKKQGTRKKAPKAPLGTSASNKLKMAQIRTYKRPVAKPGIRHGDQSKQEEEKGASNPKQGPANH</sequence>
<feature type="region of interest" description="Disordered" evidence="1">
    <location>
        <begin position="458"/>
        <end position="537"/>
    </location>
</feature>
<dbReference type="Proteomes" id="UP000886595">
    <property type="component" value="Unassembled WGS sequence"/>
</dbReference>
<evidence type="ECO:0000313" key="4">
    <source>
        <dbReference type="Proteomes" id="UP000886595"/>
    </source>
</evidence>
<feature type="compositionally biased region" description="Basic and acidic residues" evidence="1">
    <location>
        <begin position="259"/>
        <end position="363"/>
    </location>
</feature>
<organism evidence="3 4">
    <name type="scientific">Brassica carinata</name>
    <name type="common">Ethiopian mustard</name>
    <name type="synonym">Abyssinian cabbage</name>
    <dbReference type="NCBI Taxonomy" id="52824"/>
    <lineage>
        <taxon>Eukaryota</taxon>
        <taxon>Viridiplantae</taxon>
        <taxon>Streptophyta</taxon>
        <taxon>Embryophyta</taxon>
        <taxon>Tracheophyta</taxon>
        <taxon>Spermatophyta</taxon>
        <taxon>Magnoliopsida</taxon>
        <taxon>eudicotyledons</taxon>
        <taxon>Gunneridae</taxon>
        <taxon>Pentapetalae</taxon>
        <taxon>rosids</taxon>
        <taxon>malvids</taxon>
        <taxon>Brassicales</taxon>
        <taxon>Brassicaceae</taxon>
        <taxon>Brassiceae</taxon>
        <taxon>Brassica</taxon>
    </lineage>
</organism>